<dbReference type="Pfam" id="PF00512">
    <property type="entry name" value="HisKA"/>
    <property type="match status" value="1"/>
</dbReference>
<organism evidence="15 16">
    <name type="scientific">Lysinibacillus contaminans</name>
    <dbReference type="NCBI Taxonomy" id="1293441"/>
    <lineage>
        <taxon>Bacteria</taxon>
        <taxon>Bacillati</taxon>
        <taxon>Bacillota</taxon>
        <taxon>Bacilli</taxon>
        <taxon>Bacillales</taxon>
        <taxon>Bacillaceae</taxon>
        <taxon>Lysinibacillus</taxon>
    </lineage>
</organism>
<keyword evidence="5" id="KW-0808">Transferase</keyword>
<dbReference type="PROSITE" id="PS50109">
    <property type="entry name" value="HIS_KIN"/>
    <property type="match status" value="1"/>
</dbReference>
<dbReference type="EMBL" id="LGRV01000003">
    <property type="protein sequence ID" value="KOS68574.1"/>
    <property type="molecule type" value="Genomic_DNA"/>
</dbReference>
<evidence type="ECO:0000313" key="15">
    <source>
        <dbReference type="EMBL" id="KOS68574.1"/>
    </source>
</evidence>
<dbReference type="CDD" id="cd00082">
    <property type="entry name" value="HisKA"/>
    <property type="match status" value="1"/>
</dbReference>
<evidence type="ECO:0000313" key="16">
    <source>
        <dbReference type="Proteomes" id="UP000050668"/>
    </source>
</evidence>
<dbReference type="Gene3D" id="3.30.565.10">
    <property type="entry name" value="Histidine kinase-like ATPase, C-terminal domain"/>
    <property type="match status" value="1"/>
</dbReference>
<evidence type="ECO:0000259" key="14">
    <source>
        <dbReference type="PROSITE" id="PS50109"/>
    </source>
</evidence>
<accession>A0ABR5K1H2</accession>
<evidence type="ECO:0000256" key="10">
    <source>
        <dbReference type="ARBA" id="ARBA00022989"/>
    </source>
</evidence>
<dbReference type="PANTHER" id="PTHR45528:SF8">
    <property type="entry name" value="HISTIDINE KINASE"/>
    <property type="match status" value="1"/>
</dbReference>
<evidence type="ECO:0000256" key="12">
    <source>
        <dbReference type="ARBA" id="ARBA00023136"/>
    </source>
</evidence>
<dbReference type="RefSeq" id="WP_053583409.1">
    <property type="nucleotide sequence ID" value="NZ_LGRV01000003.1"/>
</dbReference>
<keyword evidence="11" id="KW-0902">Two-component regulatory system</keyword>
<dbReference type="InterPro" id="IPR005467">
    <property type="entry name" value="His_kinase_dom"/>
</dbReference>
<evidence type="ECO:0000256" key="11">
    <source>
        <dbReference type="ARBA" id="ARBA00023012"/>
    </source>
</evidence>
<dbReference type="SMART" id="SM00387">
    <property type="entry name" value="HATPase_c"/>
    <property type="match status" value="1"/>
</dbReference>
<dbReference type="InterPro" id="IPR036890">
    <property type="entry name" value="HATPase_C_sf"/>
</dbReference>
<evidence type="ECO:0000256" key="3">
    <source>
        <dbReference type="ARBA" id="ARBA00012438"/>
    </source>
</evidence>
<evidence type="ECO:0000256" key="13">
    <source>
        <dbReference type="SAM" id="Phobius"/>
    </source>
</evidence>
<keyword evidence="8" id="KW-0418">Kinase</keyword>
<keyword evidence="9" id="KW-0067">ATP-binding</keyword>
<dbReference type="InterPro" id="IPR036097">
    <property type="entry name" value="HisK_dim/P_sf"/>
</dbReference>
<dbReference type="Proteomes" id="UP000050668">
    <property type="component" value="Unassembled WGS sequence"/>
</dbReference>
<gene>
    <name evidence="15" type="ORF">AEA09_08435</name>
</gene>
<sequence>MGLKNTLSIYFLKWILKIVFLGLLIVLANIYIFIWGFNNDFLLPANDPIKKSEKIKDSIEHSIDIDLNLIPPELDFVIFNNATNEIVKSNLSFRMVEKAVKTFQNEENDETVSFLKYESKNQTILIYYNLKVQFADPVLRKIIPNVGVVILVTSIILYCFIIFFYIRKFRKIILQENQKLINIAEKIKQRDLNIEFPKVKFIEYKDVMGAMESLSDALIKSIQNEIESKNSKTEQISYLIHDIKIPLTIIKGNIELLELAMDDELEESFMDIMNAIKQIELYIQKVIEINLNEKEIMLNKEIVSVNQLLSLLEKEVGDFRNNNVIIENLTMKEIHLFIDIHLVIRAISNVLLNGMERTPENKIVKLIVKQEQEIVQFVVIDGGPGFSEEALQKATQLFYTENYGRTQNGHYGLGLAFTEKVIKQHQGSVCVGNNENHFGEVHIELLLLKTML</sequence>
<dbReference type="SMART" id="SM00388">
    <property type="entry name" value="HisKA"/>
    <property type="match status" value="1"/>
</dbReference>
<evidence type="ECO:0000256" key="7">
    <source>
        <dbReference type="ARBA" id="ARBA00022741"/>
    </source>
</evidence>
<comment type="catalytic activity">
    <reaction evidence="1">
        <text>ATP + protein L-histidine = ADP + protein N-phospho-L-histidine.</text>
        <dbReference type="EC" id="2.7.13.3"/>
    </reaction>
</comment>
<evidence type="ECO:0000256" key="2">
    <source>
        <dbReference type="ARBA" id="ARBA00004141"/>
    </source>
</evidence>
<dbReference type="SUPFAM" id="SSF47384">
    <property type="entry name" value="Homodimeric domain of signal transducing histidine kinase"/>
    <property type="match status" value="1"/>
</dbReference>
<proteinExistence type="predicted"/>
<comment type="subcellular location">
    <subcellularLocation>
        <location evidence="2">Membrane</location>
        <topology evidence="2">Multi-pass membrane protein</topology>
    </subcellularLocation>
</comment>
<protein>
    <recommendedName>
        <fullName evidence="3">histidine kinase</fullName>
        <ecNumber evidence="3">2.7.13.3</ecNumber>
    </recommendedName>
</protein>
<name>A0ABR5K1H2_9BACI</name>
<dbReference type="InterPro" id="IPR050398">
    <property type="entry name" value="HssS/ArlS-like"/>
</dbReference>
<keyword evidence="6 13" id="KW-0812">Transmembrane</keyword>
<dbReference type="InterPro" id="IPR003594">
    <property type="entry name" value="HATPase_dom"/>
</dbReference>
<evidence type="ECO:0000256" key="4">
    <source>
        <dbReference type="ARBA" id="ARBA00022553"/>
    </source>
</evidence>
<reference evidence="16" key="1">
    <citation type="submission" date="2015-07" db="EMBL/GenBank/DDBJ databases">
        <title>Fjat-14205 dsm 2895.</title>
        <authorList>
            <person name="Liu B."/>
            <person name="Wang J."/>
            <person name="Zhu Y."/>
            <person name="Liu G."/>
            <person name="Chen Q."/>
            <person name="Chen Z."/>
            <person name="Lan J."/>
            <person name="Che J."/>
            <person name="Ge C."/>
            <person name="Shi H."/>
            <person name="Pan Z."/>
            <person name="Liu X."/>
        </authorList>
    </citation>
    <scope>NUCLEOTIDE SEQUENCE [LARGE SCALE GENOMIC DNA]</scope>
    <source>
        <strain evidence="16">DSM 25560</strain>
    </source>
</reference>
<dbReference type="PANTHER" id="PTHR45528">
    <property type="entry name" value="SENSOR HISTIDINE KINASE CPXA"/>
    <property type="match status" value="1"/>
</dbReference>
<dbReference type="SUPFAM" id="SSF55874">
    <property type="entry name" value="ATPase domain of HSP90 chaperone/DNA topoisomerase II/histidine kinase"/>
    <property type="match status" value="1"/>
</dbReference>
<dbReference type="Gene3D" id="1.10.287.130">
    <property type="match status" value="1"/>
</dbReference>
<feature type="transmembrane region" description="Helical" evidence="13">
    <location>
        <begin position="14"/>
        <end position="37"/>
    </location>
</feature>
<evidence type="ECO:0000256" key="9">
    <source>
        <dbReference type="ARBA" id="ARBA00022840"/>
    </source>
</evidence>
<dbReference type="InterPro" id="IPR003661">
    <property type="entry name" value="HisK_dim/P_dom"/>
</dbReference>
<keyword evidence="10 13" id="KW-1133">Transmembrane helix</keyword>
<feature type="domain" description="Histidine kinase" evidence="14">
    <location>
        <begin position="238"/>
        <end position="449"/>
    </location>
</feature>
<dbReference type="InterPro" id="IPR008358">
    <property type="entry name" value="Sig_transdc_His_kin/Pase_MprB"/>
</dbReference>
<comment type="caution">
    <text evidence="15">The sequence shown here is derived from an EMBL/GenBank/DDBJ whole genome shotgun (WGS) entry which is preliminary data.</text>
</comment>
<keyword evidence="4" id="KW-0597">Phosphoprotein</keyword>
<evidence type="ECO:0000256" key="8">
    <source>
        <dbReference type="ARBA" id="ARBA00022777"/>
    </source>
</evidence>
<evidence type="ECO:0000256" key="6">
    <source>
        <dbReference type="ARBA" id="ARBA00022692"/>
    </source>
</evidence>
<keyword evidence="16" id="KW-1185">Reference proteome</keyword>
<evidence type="ECO:0000256" key="5">
    <source>
        <dbReference type="ARBA" id="ARBA00022679"/>
    </source>
</evidence>
<evidence type="ECO:0000256" key="1">
    <source>
        <dbReference type="ARBA" id="ARBA00000085"/>
    </source>
</evidence>
<keyword evidence="12 13" id="KW-0472">Membrane</keyword>
<dbReference type="Pfam" id="PF02518">
    <property type="entry name" value="HATPase_c"/>
    <property type="match status" value="1"/>
</dbReference>
<feature type="transmembrane region" description="Helical" evidence="13">
    <location>
        <begin position="142"/>
        <end position="166"/>
    </location>
</feature>
<keyword evidence="7" id="KW-0547">Nucleotide-binding</keyword>
<dbReference type="EC" id="2.7.13.3" evidence="3"/>
<dbReference type="PRINTS" id="PR01780">
    <property type="entry name" value="LANTIREGPROT"/>
</dbReference>